<dbReference type="InterPro" id="IPR036465">
    <property type="entry name" value="vWFA_dom_sf"/>
</dbReference>
<keyword evidence="6 11" id="KW-0862">Zinc</keyword>
<keyword evidence="4 11" id="KW-0227">DNA damage</keyword>
<comment type="similarity">
    <text evidence="2 11">Belongs to the TFB4 family.</text>
</comment>
<keyword evidence="3 11" id="KW-0479">Metal-binding</keyword>
<evidence type="ECO:0000256" key="7">
    <source>
        <dbReference type="ARBA" id="ARBA00023015"/>
    </source>
</evidence>
<protein>
    <recommendedName>
        <fullName evidence="11">General transcription factor IIH subunit 3</fullName>
    </recommendedName>
    <alternativeName>
        <fullName evidence="11">General transcription factor IIH polypeptide 3</fullName>
    </alternativeName>
</protein>
<dbReference type="GO" id="GO:0005675">
    <property type="term" value="C:transcription factor TFIIH holo complex"/>
    <property type="evidence" value="ECO:0007669"/>
    <property type="project" value="UniProtKB-UniRule"/>
</dbReference>
<reference evidence="12" key="2">
    <citation type="submission" date="2017-05" db="UniProtKB">
        <authorList>
            <consortium name="EnsemblMetazoa"/>
        </authorList>
    </citation>
    <scope>IDENTIFICATION</scope>
</reference>
<dbReference type="EnsemblMetazoa" id="XM_019994538.1">
    <property type="protein sequence ID" value="XP_019850097.1"/>
    <property type="gene ID" value="LOC105312136"/>
</dbReference>
<evidence type="ECO:0000256" key="6">
    <source>
        <dbReference type="ARBA" id="ARBA00022833"/>
    </source>
</evidence>
<evidence type="ECO:0000256" key="1">
    <source>
        <dbReference type="ARBA" id="ARBA00004123"/>
    </source>
</evidence>
<comment type="function">
    <text evidence="11">Component of the general transcription and DNA repair factor IIH (TFIIH) core complex, which is involved in general and transcription-coupled nucleotide excision repair (NER) of damaged DNA and, when complexed to CAK, in RNA transcription by RNA polymerase II. In NER, TFIIH acts by opening DNA around the lesion to allow the excision of the damaged oligonucleotide and its replacement by a new DNA fragment. In transcription, TFIIH has an essential role in transcription initiation. When the pre-initiation complex (PIC) has been established, TFIIH is required for promoter opening and promoter escape. Phosphorylation of the C-terminal tail (CTD) of the largest subunit of RNA polymerase II by the kinase module CAK controls the initiation of transcription.</text>
</comment>
<dbReference type="PANTHER" id="PTHR12831">
    <property type="entry name" value="TRANSCRIPTION INITIATION FACTOR IIH TFIIH , POLYPEPTIDE 3-RELATED"/>
    <property type="match status" value="1"/>
</dbReference>
<dbReference type="AlphaFoldDB" id="A0A1X7VAN0"/>
<evidence type="ECO:0000256" key="3">
    <source>
        <dbReference type="ARBA" id="ARBA00022723"/>
    </source>
</evidence>
<accession>A0A1X7VAN0</accession>
<evidence type="ECO:0000256" key="10">
    <source>
        <dbReference type="ARBA" id="ARBA00023242"/>
    </source>
</evidence>
<dbReference type="GO" id="GO:0000439">
    <property type="term" value="C:transcription factor TFIIH core complex"/>
    <property type="evidence" value="ECO:0007669"/>
    <property type="project" value="UniProtKB-UniRule"/>
</dbReference>
<evidence type="ECO:0000256" key="5">
    <source>
        <dbReference type="ARBA" id="ARBA00022771"/>
    </source>
</evidence>
<dbReference type="Gene3D" id="3.40.50.410">
    <property type="entry name" value="von Willebrand factor, type A domain"/>
    <property type="match status" value="1"/>
</dbReference>
<keyword evidence="5 11" id="KW-0863">Zinc-finger</keyword>
<evidence type="ECO:0000256" key="4">
    <source>
        <dbReference type="ARBA" id="ARBA00022763"/>
    </source>
</evidence>
<proteinExistence type="inferred from homology"/>
<comment type="subcellular location">
    <subcellularLocation>
        <location evidence="1 11">Nucleus</location>
    </subcellularLocation>
</comment>
<dbReference type="PANTHER" id="PTHR12831:SF0">
    <property type="entry name" value="GENERAL TRANSCRIPTION FACTOR IIH SUBUNIT 3"/>
    <property type="match status" value="1"/>
</dbReference>
<keyword evidence="13" id="KW-1185">Reference proteome</keyword>
<dbReference type="GO" id="GO:0006289">
    <property type="term" value="P:nucleotide-excision repair"/>
    <property type="evidence" value="ECO:0007669"/>
    <property type="project" value="UniProtKB-UniRule"/>
</dbReference>
<evidence type="ECO:0000256" key="2">
    <source>
        <dbReference type="ARBA" id="ARBA00005273"/>
    </source>
</evidence>
<name>A0A1X7VAN0_AMPQE</name>
<keyword evidence="9 11" id="KW-0234">DNA repair</keyword>
<evidence type="ECO:0000313" key="12">
    <source>
        <dbReference type="EnsemblMetazoa" id="Aqu2.1.36582_001"/>
    </source>
</evidence>
<keyword evidence="7 11" id="KW-0805">Transcription regulation</keyword>
<comment type="subunit">
    <text evidence="11">Part of a TFIID-containing RNA polymerase II pre-initiation complex that is composed of TBP and at least GTF2A1, GTF2A2, GTF2E1, GTF2E2, GTF2F1, GTF2H2, GTF2H3, GTF2H4, GTF2H5, GTF2B, TCEA1, ERCC2, ERCC3, TAF1, TAF2, TAF3, TAF4, TAF5, TAF6, TAF7, TAF8, TAF9, TAF10, TAF11, TAF12 and TAF13. Component of the 7-subunit TFIIH core complex composed of XPB/ERCC3, XPD/ERCC2, GTF2H1, GTF2H2, GTF2H3, GTF2H4 and GTF2H5, which is active in NER. The core complex associates with the 3-subunit CDK-activating kinase (CAK) module composed of CCNH/cyclin H, CDK7 and MNAT1 to form the 10-subunit holoenzyme (holo-TFIIH) active in transcription. Interacts with RARA; the interaction requires prior phosphorylation of RARA on 'Ser-369' which then enhances interaction of RARA with CDK7.</text>
</comment>
<dbReference type="GO" id="GO:0008270">
    <property type="term" value="F:zinc ion binding"/>
    <property type="evidence" value="ECO:0007669"/>
    <property type="project" value="UniProtKB-KW"/>
</dbReference>
<keyword evidence="8 11" id="KW-0804">Transcription</keyword>
<gene>
    <name evidence="12" type="primary">105312136</name>
</gene>
<dbReference type="Pfam" id="PF03850">
    <property type="entry name" value="Tfb4"/>
    <property type="match status" value="1"/>
</dbReference>
<dbReference type="EnsemblMetazoa" id="Aqu2.1.36582_001">
    <property type="protein sequence ID" value="Aqu2.1.36582_001"/>
    <property type="gene ID" value="Aqu2.1.36582"/>
</dbReference>
<dbReference type="GO" id="GO:0006355">
    <property type="term" value="P:regulation of DNA-templated transcription"/>
    <property type="evidence" value="ECO:0007669"/>
    <property type="project" value="InterPro"/>
</dbReference>
<evidence type="ECO:0000256" key="8">
    <source>
        <dbReference type="ARBA" id="ARBA00023163"/>
    </source>
</evidence>
<dbReference type="OrthoDB" id="17307at2759"/>
<evidence type="ECO:0000313" key="13">
    <source>
        <dbReference type="Proteomes" id="UP000007879"/>
    </source>
</evidence>
<reference evidence="13" key="1">
    <citation type="journal article" date="2010" name="Nature">
        <title>The Amphimedon queenslandica genome and the evolution of animal complexity.</title>
        <authorList>
            <person name="Srivastava M."/>
            <person name="Simakov O."/>
            <person name="Chapman J."/>
            <person name="Fahey B."/>
            <person name="Gauthier M.E."/>
            <person name="Mitros T."/>
            <person name="Richards G.S."/>
            <person name="Conaco C."/>
            <person name="Dacre M."/>
            <person name="Hellsten U."/>
            <person name="Larroux C."/>
            <person name="Putnam N.H."/>
            <person name="Stanke M."/>
            <person name="Adamska M."/>
            <person name="Darling A."/>
            <person name="Degnan S.M."/>
            <person name="Oakley T.H."/>
            <person name="Plachetzki D.C."/>
            <person name="Zhai Y."/>
            <person name="Adamski M."/>
            <person name="Calcino A."/>
            <person name="Cummins S.F."/>
            <person name="Goodstein D.M."/>
            <person name="Harris C."/>
            <person name="Jackson D.J."/>
            <person name="Leys S.P."/>
            <person name="Shu S."/>
            <person name="Woodcroft B.J."/>
            <person name="Vervoort M."/>
            <person name="Kosik K.S."/>
            <person name="Manning G."/>
            <person name="Degnan B.M."/>
            <person name="Rokhsar D.S."/>
        </authorList>
    </citation>
    <scope>NUCLEOTIDE SEQUENCE [LARGE SCALE GENOMIC DNA]</scope>
</reference>
<dbReference type="eggNOG" id="KOG2487">
    <property type="taxonomic scope" value="Eukaryota"/>
</dbReference>
<dbReference type="InterPro" id="IPR004600">
    <property type="entry name" value="TFIIH_Tfb4/GTF2H3"/>
</dbReference>
<dbReference type="KEGG" id="aqu:105312136"/>
<dbReference type="STRING" id="400682.A0A1X7VAN0"/>
<sequence length="307" mass="33725">MATVAEKNVLIAVIDVSQFYELSMSSEVQSQVLSFQHCIDQITVFINSYLLSSHCNSVAVILCHQLGSTLVYPVPNQAELDEAHPELNKGKYEPIGLMNGLLRERINQFMLSISENIPALVSSSTLLSGALSMSLCYAQRCSREATAGETIKPRLLVIRASTDAASQHIATMNCIFAAQKQNIPIDCCALWEDSSFMQQATDITGGIYIKIPEPAGLLQFLLWVFLPDIKSRSSLQLPQSSVVDYRASCFCDQKLVDTGFVCSVCLAIFCKFTPICPVCQAHFKLPSLPQLKSKKKGKSSSKSKAKQ</sequence>
<dbReference type="Proteomes" id="UP000007879">
    <property type="component" value="Unassembled WGS sequence"/>
</dbReference>
<dbReference type="InParanoid" id="A0A1X7VAN0"/>
<keyword evidence="10 11" id="KW-0539">Nucleus</keyword>
<organism evidence="12">
    <name type="scientific">Amphimedon queenslandica</name>
    <name type="common">Sponge</name>
    <dbReference type="NCBI Taxonomy" id="400682"/>
    <lineage>
        <taxon>Eukaryota</taxon>
        <taxon>Metazoa</taxon>
        <taxon>Porifera</taxon>
        <taxon>Demospongiae</taxon>
        <taxon>Heteroscleromorpha</taxon>
        <taxon>Haplosclerida</taxon>
        <taxon>Niphatidae</taxon>
        <taxon>Amphimedon</taxon>
    </lineage>
</organism>
<evidence type="ECO:0000256" key="9">
    <source>
        <dbReference type="ARBA" id="ARBA00023204"/>
    </source>
</evidence>
<evidence type="ECO:0000256" key="11">
    <source>
        <dbReference type="RuleBase" id="RU368090"/>
    </source>
</evidence>